<gene>
    <name evidence="1" type="ORF">PsB1_1721</name>
</gene>
<sequence>MVTSQGDWGFRTIGKLTEETQYKILKNLDYGKSSLQVLPGYRDHKIG</sequence>
<name>A0ABQ4PX17_9PROT</name>
<evidence type="ECO:0000313" key="2">
    <source>
        <dbReference type="Proteomes" id="UP001161064"/>
    </source>
</evidence>
<keyword evidence="2" id="KW-1185">Reference proteome</keyword>
<dbReference type="EMBL" id="BPFZ01000011">
    <property type="protein sequence ID" value="GIU67567.1"/>
    <property type="molecule type" value="Genomic_DNA"/>
</dbReference>
<organism evidence="1 2">
    <name type="scientific">Candidatus Phycosocius spiralis</name>
    <dbReference type="NCBI Taxonomy" id="2815099"/>
    <lineage>
        <taxon>Bacteria</taxon>
        <taxon>Pseudomonadati</taxon>
        <taxon>Pseudomonadota</taxon>
        <taxon>Alphaproteobacteria</taxon>
        <taxon>Caulobacterales</taxon>
        <taxon>Caulobacterales incertae sedis</taxon>
        <taxon>Candidatus Phycosocius</taxon>
    </lineage>
</organism>
<dbReference type="Proteomes" id="UP001161064">
    <property type="component" value="Unassembled WGS sequence"/>
</dbReference>
<reference evidence="1" key="2">
    <citation type="journal article" date="2023" name="ISME Commun">
        <title>Characterization of a bloom-associated alphaproteobacterial lineage, 'Candidatus Phycosocius': insights into freshwater algal-bacterial interactions.</title>
        <authorList>
            <person name="Tanabe Y."/>
            <person name="Yamaguchi H."/>
            <person name="Yoshida M."/>
            <person name="Kai A."/>
            <person name="Okazaki Y."/>
        </authorList>
    </citation>
    <scope>NUCLEOTIDE SEQUENCE</scope>
    <source>
        <strain evidence="1">BOTRYCO-1</strain>
    </source>
</reference>
<proteinExistence type="predicted"/>
<reference evidence="1" key="1">
    <citation type="submission" date="2021-05" db="EMBL/GenBank/DDBJ databases">
        <authorList>
            <person name="Tanabe Y."/>
        </authorList>
    </citation>
    <scope>NUCLEOTIDE SEQUENCE</scope>
    <source>
        <strain evidence="1">BOTRYCO-1</strain>
    </source>
</reference>
<protein>
    <submittedName>
        <fullName evidence="1">Uncharacterized protein</fullName>
    </submittedName>
</protein>
<accession>A0ABQ4PX17</accession>
<comment type="caution">
    <text evidence="1">The sequence shown here is derived from an EMBL/GenBank/DDBJ whole genome shotgun (WGS) entry which is preliminary data.</text>
</comment>
<evidence type="ECO:0000313" key="1">
    <source>
        <dbReference type="EMBL" id="GIU67567.1"/>
    </source>
</evidence>